<keyword evidence="7" id="KW-1185">Reference proteome</keyword>
<keyword evidence="4" id="KW-0804">Transcription</keyword>
<reference evidence="6 7" key="1">
    <citation type="submission" date="2018-05" db="EMBL/GenBank/DDBJ databases">
        <title>Genomic Encyclopedia of Type Strains, Phase IV (KMG-IV): sequencing the most valuable type-strain genomes for metagenomic binning, comparative biology and taxonomic classification.</title>
        <authorList>
            <person name="Goeker M."/>
        </authorList>
    </citation>
    <scope>NUCLEOTIDE SEQUENCE [LARGE SCALE GENOMIC DNA]</scope>
    <source>
        <strain evidence="6 7">DSM 6462</strain>
    </source>
</reference>
<proteinExistence type="inferred from homology"/>
<accession>A0A2V3TXQ8</accession>
<dbReference type="AlphaFoldDB" id="A0A2V3TXQ8"/>
<name>A0A2V3TXQ8_9HYPH</name>
<evidence type="ECO:0000313" key="6">
    <source>
        <dbReference type="EMBL" id="PXW53652.1"/>
    </source>
</evidence>
<dbReference type="InterPro" id="IPR058163">
    <property type="entry name" value="LysR-type_TF_proteobact-type"/>
</dbReference>
<evidence type="ECO:0000256" key="4">
    <source>
        <dbReference type="ARBA" id="ARBA00023163"/>
    </source>
</evidence>
<dbReference type="Proteomes" id="UP000248021">
    <property type="component" value="Unassembled WGS sequence"/>
</dbReference>
<keyword evidence="3" id="KW-0238">DNA-binding</keyword>
<dbReference type="SUPFAM" id="SSF46785">
    <property type="entry name" value="Winged helix' DNA-binding domain"/>
    <property type="match status" value="1"/>
</dbReference>
<dbReference type="PROSITE" id="PS50931">
    <property type="entry name" value="HTH_LYSR"/>
    <property type="match status" value="1"/>
</dbReference>
<sequence>MGWEEIIMKYVPSSSRLNILSDLKSVEIFLSVVETRSLTRTAEKLRVAPSTVSKKMAELEERAKAHLISRTTRKVEITQAGMDFYAHCSRLMDEAELAERAIASGRDSLAGRLRVTAPIALTERTLMPHIADFLVQNPAVEIDLDTSTNTKNLRGEGFDLSIRMVARFDVEPDNIVLHENHRHFYASPNYLAEHGEPKHPRDLTAHSCLIVRQGSAAASWPYNDRGRFGRINVSGPFTSNNANTIAELAASGLGVALLGAFIGRDYEGSGRLVRVLEAYSPPASVVVAAAPDCRHLSRPSRAFIDHLSRRLKDVRQEPAALPKRPMLRLVEAL</sequence>
<evidence type="ECO:0000313" key="7">
    <source>
        <dbReference type="Proteomes" id="UP000248021"/>
    </source>
</evidence>
<dbReference type="Gene3D" id="1.10.10.10">
    <property type="entry name" value="Winged helix-like DNA-binding domain superfamily/Winged helix DNA-binding domain"/>
    <property type="match status" value="1"/>
</dbReference>
<dbReference type="InterPro" id="IPR000847">
    <property type="entry name" value="LysR_HTH_N"/>
</dbReference>
<dbReference type="FunFam" id="1.10.10.10:FF:000001">
    <property type="entry name" value="LysR family transcriptional regulator"/>
    <property type="match status" value="1"/>
</dbReference>
<protein>
    <submittedName>
        <fullName evidence="6">LysR family transcriptional regulator</fullName>
    </submittedName>
</protein>
<dbReference type="CDD" id="cd08422">
    <property type="entry name" value="PBP2_CrgA_like"/>
    <property type="match status" value="1"/>
</dbReference>
<dbReference type="InterPro" id="IPR036388">
    <property type="entry name" value="WH-like_DNA-bd_sf"/>
</dbReference>
<comment type="similarity">
    <text evidence="1">Belongs to the LysR transcriptional regulatory family.</text>
</comment>
<dbReference type="EMBL" id="QJJK01000013">
    <property type="protein sequence ID" value="PXW53652.1"/>
    <property type="molecule type" value="Genomic_DNA"/>
</dbReference>
<dbReference type="GO" id="GO:0006351">
    <property type="term" value="P:DNA-templated transcription"/>
    <property type="evidence" value="ECO:0007669"/>
    <property type="project" value="TreeGrafter"/>
</dbReference>
<dbReference type="Pfam" id="PF03466">
    <property type="entry name" value="LysR_substrate"/>
    <property type="match status" value="1"/>
</dbReference>
<dbReference type="InterPro" id="IPR036390">
    <property type="entry name" value="WH_DNA-bd_sf"/>
</dbReference>
<dbReference type="GO" id="GO:0043565">
    <property type="term" value="F:sequence-specific DNA binding"/>
    <property type="evidence" value="ECO:0007669"/>
    <property type="project" value="TreeGrafter"/>
</dbReference>
<dbReference type="PANTHER" id="PTHR30537">
    <property type="entry name" value="HTH-TYPE TRANSCRIPTIONAL REGULATOR"/>
    <property type="match status" value="1"/>
</dbReference>
<dbReference type="Pfam" id="PF00126">
    <property type="entry name" value="HTH_1"/>
    <property type="match status" value="1"/>
</dbReference>
<dbReference type="SUPFAM" id="SSF53850">
    <property type="entry name" value="Periplasmic binding protein-like II"/>
    <property type="match status" value="1"/>
</dbReference>
<dbReference type="Gene3D" id="3.40.190.290">
    <property type="match status" value="1"/>
</dbReference>
<feature type="domain" description="HTH lysR-type" evidence="5">
    <location>
        <begin position="22"/>
        <end position="78"/>
    </location>
</feature>
<gene>
    <name evidence="6" type="ORF">C7450_113140</name>
</gene>
<evidence type="ECO:0000256" key="3">
    <source>
        <dbReference type="ARBA" id="ARBA00023125"/>
    </source>
</evidence>
<keyword evidence="2" id="KW-0805">Transcription regulation</keyword>
<dbReference type="GO" id="GO:0003700">
    <property type="term" value="F:DNA-binding transcription factor activity"/>
    <property type="evidence" value="ECO:0007669"/>
    <property type="project" value="InterPro"/>
</dbReference>
<evidence type="ECO:0000256" key="2">
    <source>
        <dbReference type="ARBA" id="ARBA00023015"/>
    </source>
</evidence>
<dbReference type="InterPro" id="IPR005119">
    <property type="entry name" value="LysR_subst-bd"/>
</dbReference>
<dbReference type="PANTHER" id="PTHR30537:SF10">
    <property type="entry name" value="TRANSCRIPTIONAL REGULATOR-RELATED"/>
    <property type="match status" value="1"/>
</dbReference>
<organism evidence="6 7">
    <name type="scientific">Chelatococcus asaccharovorans</name>
    <dbReference type="NCBI Taxonomy" id="28210"/>
    <lineage>
        <taxon>Bacteria</taxon>
        <taxon>Pseudomonadati</taxon>
        <taxon>Pseudomonadota</taxon>
        <taxon>Alphaproteobacteria</taxon>
        <taxon>Hyphomicrobiales</taxon>
        <taxon>Chelatococcaceae</taxon>
        <taxon>Chelatococcus</taxon>
    </lineage>
</organism>
<evidence type="ECO:0000259" key="5">
    <source>
        <dbReference type="PROSITE" id="PS50931"/>
    </source>
</evidence>
<evidence type="ECO:0000256" key="1">
    <source>
        <dbReference type="ARBA" id="ARBA00009437"/>
    </source>
</evidence>
<comment type="caution">
    <text evidence="6">The sequence shown here is derived from an EMBL/GenBank/DDBJ whole genome shotgun (WGS) entry which is preliminary data.</text>
</comment>